<accession>A0AAD5KQK6</accession>
<sequence length="76" mass="8664">MLKSDISFDFVITRVMAAQIARPSADLTVMTSKRGRECCYLGRSGFSFSRDRLYRASFVKRPFSRAAQLSIRLLLP</sequence>
<dbReference type="AlphaFoldDB" id="A0AAD5KQK6"/>
<evidence type="ECO:0000313" key="1">
    <source>
        <dbReference type="EMBL" id="KAI9556882.1"/>
    </source>
</evidence>
<protein>
    <submittedName>
        <fullName evidence="1">Uncharacterized protein</fullName>
    </submittedName>
</protein>
<comment type="caution">
    <text evidence="1">The sequence shown here is derived from an EMBL/GenBank/DDBJ whole genome shotgun (WGS) entry which is preliminary data.</text>
</comment>
<keyword evidence="2" id="KW-1185">Reference proteome</keyword>
<reference evidence="1 2" key="1">
    <citation type="submission" date="2022-05" db="EMBL/GenBank/DDBJ databases">
        <title>A multi-omics perspective on studying reproductive biology in Daphnia sinensis.</title>
        <authorList>
            <person name="Jia J."/>
        </authorList>
    </citation>
    <scope>NUCLEOTIDE SEQUENCE [LARGE SCALE GENOMIC DNA]</scope>
    <source>
        <strain evidence="1 2">WSL</strain>
    </source>
</reference>
<dbReference type="EMBL" id="WJBH02000006">
    <property type="protein sequence ID" value="KAI9556882.1"/>
    <property type="molecule type" value="Genomic_DNA"/>
</dbReference>
<gene>
    <name evidence="1" type="ORF">GHT06_016675</name>
</gene>
<name>A0AAD5KQK6_9CRUS</name>
<dbReference type="Proteomes" id="UP000820818">
    <property type="component" value="Linkage Group LG6"/>
</dbReference>
<proteinExistence type="predicted"/>
<organism evidence="1 2">
    <name type="scientific">Daphnia sinensis</name>
    <dbReference type="NCBI Taxonomy" id="1820382"/>
    <lineage>
        <taxon>Eukaryota</taxon>
        <taxon>Metazoa</taxon>
        <taxon>Ecdysozoa</taxon>
        <taxon>Arthropoda</taxon>
        <taxon>Crustacea</taxon>
        <taxon>Branchiopoda</taxon>
        <taxon>Diplostraca</taxon>
        <taxon>Cladocera</taxon>
        <taxon>Anomopoda</taxon>
        <taxon>Daphniidae</taxon>
        <taxon>Daphnia</taxon>
        <taxon>Daphnia similis group</taxon>
    </lineage>
</organism>
<evidence type="ECO:0000313" key="2">
    <source>
        <dbReference type="Proteomes" id="UP000820818"/>
    </source>
</evidence>